<evidence type="ECO:0000256" key="4">
    <source>
        <dbReference type="ARBA" id="ARBA00022741"/>
    </source>
</evidence>
<evidence type="ECO:0000313" key="11">
    <source>
        <dbReference type="Proteomes" id="UP001526147"/>
    </source>
</evidence>
<dbReference type="InterPro" id="IPR014729">
    <property type="entry name" value="Rossmann-like_a/b/a_fold"/>
</dbReference>
<dbReference type="InterPro" id="IPR033738">
    <property type="entry name" value="AsnB_N"/>
</dbReference>
<keyword evidence="5" id="KW-0067">ATP-binding</keyword>
<reference evidence="10 11" key="1">
    <citation type="submission" date="2022-10" db="EMBL/GenBank/DDBJ databases">
        <title>Draft genome assembly of moderately radiation resistant bacterium Metabacillus halosaccharovorans.</title>
        <authorList>
            <person name="Pal S."/>
            <person name="Gopinathan A."/>
        </authorList>
    </citation>
    <scope>NUCLEOTIDE SEQUENCE [LARGE SCALE GENOMIC DNA]</scope>
    <source>
        <strain evidence="10 11">VITHBRA001</strain>
    </source>
</reference>
<dbReference type="SUPFAM" id="SSF52402">
    <property type="entry name" value="Adenine nucleotide alpha hydrolases-like"/>
    <property type="match status" value="1"/>
</dbReference>
<comment type="catalytic activity">
    <reaction evidence="8">
        <text>L-aspartate + L-glutamine + ATP + H2O = L-asparagine + L-glutamate + AMP + diphosphate + H(+)</text>
        <dbReference type="Rhea" id="RHEA:12228"/>
        <dbReference type="ChEBI" id="CHEBI:15377"/>
        <dbReference type="ChEBI" id="CHEBI:15378"/>
        <dbReference type="ChEBI" id="CHEBI:29985"/>
        <dbReference type="ChEBI" id="CHEBI:29991"/>
        <dbReference type="ChEBI" id="CHEBI:30616"/>
        <dbReference type="ChEBI" id="CHEBI:33019"/>
        <dbReference type="ChEBI" id="CHEBI:58048"/>
        <dbReference type="ChEBI" id="CHEBI:58359"/>
        <dbReference type="ChEBI" id="CHEBI:456215"/>
        <dbReference type="EC" id="6.3.5.4"/>
    </reaction>
</comment>
<dbReference type="InterPro" id="IPR029055">
    <property type="entry name" value="Ntn_hydrolases_N"/>
</dbReference>
<evidence type="ECO:0000256" key="1">
    <source>
        <dbReference type="ARBA" id="ARBA00005187"/>
    </source>
</evidence>
<dbReference type="EMBL" id="JAOYEY010000050">
    <property type="protein sequence ID" value="MCV9888147.1"/>
    <property type="molecule type" value="Genomic_DNA"/>
</dbReference>
<evidence type="ECO:0000256" key="3">
    <source>
        <dbReference type="ARBA" id="ARBA00012737"/>
    </source>
</evidence>
<comment type="similarity">
    <text evidence="2">Belongs to the asparagine synthetase family.</text>
</comment>
<dbReference type="Pfam" id="PF00733">
    <property type="entry name" value="Asn_synthase"/>
    <property type="match status" value="1"/>
</dbReference>
<dbReference type="EC" id="6.3.5.4" evidence="3"/>
<evidence type="ECO:0000259" key="9">
    <source>
        <dbReference type="PROSITE" id="PS51278"/>
    </source>
</evidence>
<evidence type="ECO:0000256" key="8">
    <source>
        <dbReference type="ARBA" id="ARBA00048741"/>
    </source>
</evidence>
<dbReference type="InterPro" id="IPR051786">
    <property type="entry name" value="ASN_synthetase/amidase"/>
</dbReference>
<dbReference type="PIRSF" id="PIRSF001589">
    <property type="entry name" value="Asn_synthetase_glu-h"/>
    <property type="match status" value="1"/>
</dbReference>
<dbReference type="CDD" id="cd00712">
    <property type="entry name" value="AsnB"/>
    <property type="match status" value="1"/>
</dbReference>
<keyword evidence="11" id="KW-1185">Reference proteome</keyword>
<evidence type="ECO:0000256" key="2">
    <source>
        <dbReference type="ARBA" id="ARBA00005752"/>
    </source>
</evidence>
<keyword evidence="6" id="KW-0061">Asparagine biosynthesis</keyword>
<dbReference type="RefSeq" id="WP_264144335.1">
    <property type="nucleotide sequence ID" value="NZ_JAOYEY010000050.1"/>
</dbReference>
<dbReference type="InterPro" id="IPR001962">
    <property type="entry name" value="Asn_synthase"/>
</dbReference>
<keyword evidence="7" id="KW-0315">Glutamine amidotransferase</keyword>
<dbReference type="PROSITE" id="PS51278">
    <property type="entry name" value="GATASE_TYPE_2"/>
    <property type="match status" value="1"/>
</dbReference>
<gene>
    <name evidence="10" type="ORF">OIH86_21095</name>
</gene>
<comment type="pathway">
    <text evidence="1">Amino-acid biosynthesis; L-asparagine biosynthesis; L-asparagine from L-aspartate (L-Gln route): step 1/1.</text>
</comment>
<accession>A0ABT3DNG7</accession>
<keyword evidence="4" id="KW-0547">Nucleotide-binding</keyword>
<evidence type="ECO:0000256" key="6">
    <source>
        <dbReference type="ARBA" id="ARBA00022888"/>
    </source>
</evidence>
<keyword evidence="6" id="KW-0028">Amino-acid biosynthesis</keyword>
<dbReference type="Proteomes" id="UP001526147">
    <property type="component" value="Unassembled WGS sequence"/>
</dbReference>
<dbReference type="InterPro" id="IPR017932">
    <property type="entry name" value="GATase_2_dom"/>
</dbReference>
<dbReference type="PANTHER" id="PTHR43284:SF1">
    <property type="entry name" value="ASPARAGINE SYNTHETASE"/>
    <property type="match status" value="1"/>
</dbReference>
<proteinExistence type="inferred from homology"/>
<evidence type="ECO:0000313" key="10">
    <source>
        <dbReference type="EMBL" id="MCV9888147.1"/>
    </source>
</evidence>
<organism evidence="10 11">
    <name type="scientific">Metabacillus halosaccharovorans</name>
    <dbReference type="NCBI Taxonomy" id="930124"/>
    <lineage>
        <taxon>Bacteria</taxon>
        <taxon>Bacillati</taxon>
        <taxon>Bacillota</taxon>
        <taxon>Bacilli</taxon>
        <taxon>Bacillales</taxon>
        <taxon>Bacillaceae</taxon>
        <taxon>Metabacillus</taxon>
    </lineage>
</organism>
<protein>
    <recommendedName>
        <fullName evidence="3">asparagine synthase (glutamine-hydrolyzing)</fullName>
        <ecNumber evidence="3">6.3.5.4</ecNumber>
    </recommendedName>
</protein>
<comment type="caution">
    <text evidence="10">The sequence shown here is derived from an EMBL/GenBank/DDBJ whole genome shotgun (WGS) entry which is preliminary data.</text>
</comment>
<dbReference type="Pfam" id="PF13537">
    <property type="entry name" value="GATase_7"/>
    <property type="match status" value="1"/>
</dbReference>
<sequence>MSAIVGIETFNNKPIKSIELKTWLNTYQNFPADNIQTWQKDNIFLGCHFQWITPESIGETLPYFDYHRQIAITADAIIDNREELLDRLQVEKSQWRSIPDSQIILLAYSKWGEKAPKYLIGDFAFMIWDEKQKKFFGARDFSGARTLYYFHDSAQFAFSTLIEPLFSLQNVKKSLNEEWLAEFLAIPNMVESVDMNTTVYKNIKQVPPSHSISVKNGKVALTRYCTIEVTEKLKLKSNEEYEEAFREVLQKAVTDRLRTFGKVGSHLSGGLDSGSIVSFAARELKKSNKTLHTFSYIPEEGFIDWTDKYYLPNEKPYIKETVKHVGNIIDQYLSFSRESPLDVIDDFLNVMEMPYKFFENAFWLNGINQEAQKKGIKVLLNGARGNHSISWGSMNLTYNYYVSLLKKAKWVQLYNELDDYCKNFKTGKSVMIPFIFKRAFTSFKSKTNNANSNLSDFLINPHLASKTKVFDKLKDFGLDVYGSPIKDVNQYRKNYYQHLYVWNKSGVANTKMSLRYSLWDRDPTNDIRVIRFCLSVPDEQYTTKGFERSLIRRATENYLPNSVRLNQSHRGIQGADTIHRMTKNWGVFIEEVNTLLNDSVMSSLVNTRVLNEAVLKLEKEPKPEMVFEENFRIVVRSLIVYRFLKRVV</sequence>
<dbReference type="PANTHER" id="PTHR43284">
    <property type="entry name" value="ASPARAGINE SYNTHETASE (GLUTAMINE-HYDROLYZING)"/>
    <property type="match status" value="1"/>
</dbReference>
<dbReference type="Gene3D" id="3.60.20.10">
    <property type="entry name" value="Glutamine Phosphoribosylpyrophosphate, subunit 1, domain 1"/>
    <property type="match status" value="1"/>
</dbReference>
<dbReference type="SUPFAM" id="SSF56235">
    <property type="entry name" value="N-terminal nucleophile aminohydrolases (Ntn hydrolases)"/>
    <property type="match status" value="1"/>
</dbReference>
<feature type="domain" description="Glutamine amidotransferase type-2" evidence="9">
    <location>
        <begin position="2"/>
        <end position="217"/>
    </location>
</feature>
<dbReference type="Gene3D" id="3.40.50.620">
    <property type="entry name" value="HUPs"/>
    <property type="match status" value="2"/>
</dbReference>
<name>A0ABT3DNG7_9BACI</name>
<dbReference type="InterPro" id="IPR006426">
    <property type="entry name" value="Asn_synth_AEB"/>
</dbReference>
<evidence type="ECO:0000256" key="7">
    <source>
        <dbReference type="ARBA" id="ARBA00022962"/>
    </source>
</evidence>
<evidence type="ECO:0000256" key="5">
    <source>
        <dbReference type="ARBA" id="ARBA00022840"/>
    </source>
</evidence>